<dbReference type="RefSeq" id="WP_284588962.1">
    <property type="nucleotide sequence ID" value="NZ_JASNUC010000007.1"/>
</dbReference>
<protein>
    <recommendedName>
        <fullName evidence="4">Antitoxin VbhA domain-containing protein</fullName>
    </recommendedName>
</protein>
<dbReference type="AlphaFoldDB" id="A0AAP4F5V5"/>
<dbReference type="Proteomes" id="UP001224412">
    <property type="component" value="Unassembled WGS sequence"/>
</dbReference>
<evidence type="ECO:0000256" key="1">
    <source>
        <dbReference type="SAM" id="MobiDB-lite"/>
    </source>
</evidence>
<feature type="compositionally biased region" description="Low complexity" evidence="1">
    <location>
        <begin position="12"/>
        <end position="23"/>
    </location>
</feature>
<dbReference type="EMBL" id="JASNVH010000003">
    <property type="protein sequence ID" value="MDK4306403.1"/>
    <property type="molecule type" value="Genomic_DNA"/>
</dbReference>
<proteinExistence type="predicted"/>
<sequence>MSVPLRRSAPGTKASTATAQSSAVITESKDVAEAQTLADAALGAAGHSVSDPYIRDLGRLIASGEISGDEAVQRALTHIDGF</sequence>
<gene>
    <name evidence="2" type="ORF">QPX42_02380</name>
</gene>
<reference evidence="2" key="1">
    <citation type="submission" date="2023-05" db="EMBL/GenBank/DDBJ databases">
        <title>Metabolic capabilities are highly conserved among human nasal-associated Corynebacterium species in pangenomic analyses.</title>
        <authorList>
            <person name="Tran T.H."/>
            <person name="Roberts A.Q."/>
            <person name="Escapa I.F."/>
            <person name="Gao W."/>
            <person name="Conlan S."/>
            <person name="Kong H."/>
            <person name="Segre J.A."/>
            <person name="Kelly M.S."/>
            <person name="Lemon K.P."/>
        </authorList>
    </citation>
    <scope>NUCLEOTIDE SEQUENCE</scope>
    <source>
        <strain evidence="2">KPL2773</strain>
    </source>
</reference>
<organism evidence="2 3">
    <name type="scientific">Corynebacterium pseudodiphtheriticum</name>
    <dbReference type="NCBI Taxonomy" id="37637"/>
    <lineage>
        <taxon>Bacteria</taxon>
        <taxon>Bacillati</taxon>
        <taxon>Actinomycetota</taxon>
        <taxon>Actinomycetes</taxon>
        <taxon>Mycobacteriales</taxon>
        <taxon>Corynebacteriaceae</taxon>
        <taxon>Corynebacterium</taxon>
    </lineage>
</organism>
<comment type="caution">
    <text evidence="2">The sequence shown here is derived from an EMBL/GenBank/DDBJ whole genome shotgun (WGS) entry which is preliminary data.</text>
</comment>
<evidence type="ECO:0000313" key="3">
    <source>
        <dbReference type="Proteomes" id="UP001224412"/>
    </source>
</evidence>
<feature type="region of interest" description="Disordered" evidence="1">
    <location>
        <begin position="1"/>
        <end position="24"/>
    </location>
</feature>
<accession>A0AAP4F5V5</accession>
<dbReference type="InterPro" id="IPR033788">
    <property type="entry name" value="VbhA-like"/>
</dbReference>
<name>A0AAP4F5V5_9CORY</name>
<dbReference type="CDD" id="cd11586">
    <property type="entry name" value="VbhA_like"/>
    <property type="match status" value="1"/>
</dbReference>
<evidence type="ECO:0000313" key="2">
    <source>
        <dbReference type="EMBL" id="MDK4306403.1"/>
    </source>
</evidence>
<evidence type="ECO:0008006" key="4">
    <source>
        <dbReference type="Google" id="ProtNLM"/>
    </source>
</evidence>